<name>A0AAJ0BPY0_9PEZI</name>
<protein>
    <submittedName>
        <fullName evidence="2">Uncharacterized protein</fullName>
    </submittedName>
</protein>
<dbReference type="RefSeq" id="XP_060278140.1">
    <property type="nucleotide sequence ID" value="XM_060426323.1"/>
</dbReference>
<proteinExistence type="predicted"/>
<keyword evidence="3" id="KW-1185">Reference proteome</keyword>
<evidence type="ECO:0000256" key="1">
    <source>
        <dbReference type="SAM" id="MobiDB-lite"/>
    </source>
</evidence>
<dbReference type="GeneID" id="85309510"/>
<feature type="compositionally biased region" description="Gly residues" evidence="1">
    <location>
        <begin position="264"/>
        <end position="292"/>
    </location>
</feature>
<feature type="compositionally biased region" description="Low complexity" evidence="1">
    <location>
        <begin position="195"/>
        <end position="216"/>
    </location>
</feature>
<organism evidence="2 3">
    <name type="scientific">Phialemonium atrogriseum</name>
    <dbReference type="NCBI Taxonomy" id="1093897"/>
    <lineage>
        <taxon>Eukaryota</taxon>
        <taxon>Fungi</taxon>
        <taxon>Dikarya</taxon>
        <taxon>Ascomycota</taxon>
        <taxon>Pezizomycotina</taxon>
        <taxon>Sordariomycetes</taxon>
        <taxon>Sordariomycetidae</taxon>
        <taxon>Cephalothecales</taxon>
        <taxon>Cephalothecaceae</taxon>
        <taxon>Phialemonium</taxon>
    </lineage>
</organism>
<comment type="caution">
    <text evidence="2">The sequence shown here is derived from an EMBL/GenBank/DDBJ whole genome shotgun (WGS) entry which is preliminary data.</text>
</comment>
<feature type="region of interest" description="Disordered" evidence="1">
    <location>
        <begin position="183"/>
        <end position="216"/>
    </location>
</feature>
<evidence type="ECO:0000313" key="3">
    <source>
        <dbReference type="Proteomes" id="UP001244011"/>
    </source>
</evidence>
<feature type="region of interest" description="Disordered" evidence="1">
    <location>
        <begin position="264"/>
        <end position="330"/>
    </location>
</feature>
<evidence type="ECO:0000313" key="2">
    <source>
        <dbReference type="EMBL" id="KAK1761927.1"/>
    </source>
</evidence>
<dbReference type="Proteomes" id="UP001244011">
    <property type="component" value="Unassembled WGS sequence"/>
</dbReference>
<feature type="compositionally biased region" description="Pro residues" evidence="1">
    <location>
        <begin position="183"/>
        <end position="194"/>
    </location>
</feature>
<sequence length="497" mass="52735">MHLKRIKNLTAPPKGRAEHKQVEMDWAGRFFARCVTSASASLSLGSRNCAPLKKVRSFAVLLCDSKSPLLSLLLHAPVRIVLHATQTTQLPAQQRRRARVDGGYSFVIFGPEDAFGKSLGQQEATRVPTRPMVATCWVRYCAMEAGSVAMAETSRAAGRPVPVPGLRLGLWFVPPPLPGGAVPAPAPAFPPPPSSSESSPSLPSVPSSESSSGLSSSESELLLMIVACPPARRDKPCMPRLEMLSCGTTVPALDMTDRGRGYAAGGGTGAGRRGSAGCRRGAGGRAGDGGTPRAGTSADWRTGPGARGVHPQTRHRRGGTTMSRWHPGQRSGISAPYIAMKRHVSHSSSSSSAGGVGSALRLGAAGLSTGENLDDATSARLTLQTHGGIRGDVTAASSTAINSGNTYLNEYFNRSKFYPDDESLSLSNQQHHQEHLGKLSDKIAKIDNPSMLRQPKQSARKHSRMPPKIDALLSMAISLRGSIKWSMEVKVKFESQK</sequence>
<reference evidence="2" key="1">
    <citation type="submission" date="2023-06" db="EMBL/GenBank/DDBJ databases">
        <title>Genome-scale phylogeny and comparative genomics of the fungal order Sordariales.</title>
        <authorList>
            <consortium name="Lawrence Berkeley National Laboratory"/>
            <person name="Hensen N."/>
            <person name="Bonometti L."/>
            <person name="Westerberg I."/>
            <person name="Brannstrom I.O."/>
            <person name="Guillou S."/>
            <person name="Cros-Aarteil S."/>
            <person name="Calhoun S."/>
            <person name="Haridas S."/>
            <person name="Kuo A."/>
            <person name="Mondo S."/>
            <person name="Pangilinan J."/>
            <person name="Riley R."/>
            <person name="Labutti K."/>
            <person name="Andreopoulos B."/>
            <person name="Lipzen A."/>
            <person name="Chen C."/>
            <person name="Yanf M."/>
            <person name="Daum C."/>
            <person name="Ng V."/>
            <person name="Clum A."/>
            <person name="Steindorff A."/>
            <person name="Ohm R."/>
            <person name="Martin F."/>
            <person name="Silar P."/>
            <person name="Natvig D."/>
            <person name="Lalanne C."/>
            <person name="Gautier V."/>
            <person name="Ament-Velasquez S.L."/>
            <person name="Kruys A."/>
            <person name="Hutchinson M.I."/>
            <person name="Powell A.J."/>
            <person name="Barry K."/>
            <person name="Miller A.N."/>
            <person name="Grigoriev I.V."/>
            <person name="Debuchy R."/>
            <person name="Gladieux P."/>
            <person name="Thoren M.H."/>
            <person name="Johannesson H."/>
        </authorList>
    </citation>
    <scope>NUCLEOTIDE SEQUENCE</scope>
    <source>
        <strain evidence="2">8032-3</strain>
    </source>
</reference>
<accession>A0AAJ0BPY0</accession>
<dbReference type="EMBL" id="MU839046">
    <property type="protein sequence ID" value="KAK1761927.1"/>
    <property type="molecule type" value="Genomic_DNA"/>
</dbReference>
<dbReference type="AlphaFoldDB" id="A0AAJ0BPY0"/>
<gene>
    <name evidence="2" type="ORF">QBC33DRAFT_519987</name>
</gene>